<feature type="non-terminal residue" evidence="7">
    <location>
        <position position="1"/>
    </location>
</feature>
<gene>
    <name evidence="7" type="ORF">S06H3_37566</name>
</gene>
<proteinExistence type="predicted"/>
<dbReference type="AlphaFoldDB" id="X1P0W5"/>
<evidence type="ECO:0000256" key="2">
    <source>
        <dbReference type="ARBA" id="ARBA00022723"/>
    </source>
</evidence>
<comment type="caution">
    <text evidence="7">The sequence shown here is derived from an EMBL/GenBank/DDBJ whole genome shotgun (WGS) entry which is preliminary data.</text>
</comment>
<accession>X1P0W5</accession>
<keyword evidence="3" id="KW-0560">Oxidoreductase</keyword>
<keyword evidence="2" id="KW-0479">Metal-binding</keyword>
<keyword evidence="5" id="KW-0411">Iron-sulfur</keyword>
<dbReference type="PRINTS" id="PR00469">
    <property type="entry name" value="PNDRDTASEII"/>
</dbReference>
<keyword evidence="4" id="KW-0408">Iron</keyword>
<evidence type="ECO:0000256" key="1">
    <source>
        <dbReference type="ARBA" id="ARBA00022485"/>
    </source>
</evidence>
<evidence type="ECO:0000256" key="4">
    <source>
        <dbReference type="ARBA" id="ARBA00023004"/>
    </source>
</evidence>
<reference evidence="7" key="1">
    <citation type="journal article" date="2014" name="Front. Microbiol.">
        <title>High frequency of phylogenetically diverse reductive dehalogenase-homologous genes in deep subseafloor sedimentary metagenomes.</title>
        <authorList>
            <person name="Kawai M."/>
            <person name="Futagami T."/>
            <person name="Toyoda A."/>
            <person name="Takaki Y."/>
            <person name="Nishi S."/>
            <person name="Hori S."/>
            <person name="Arai W."/>
            <person name="Tsubouchi T."/>
            <person name="Morono Y."/>
            <person name="Uchiyama I."/>
            <person name="Ito T."/>
            <person name="Fujiyama A."/>
            <person name="Inagaki F."/>
            <person name="Takami H."/>
        </authorList>
    </citation>
    <scope>NUCLEOTIDE SEQUENCE</scope>
    <source>
        <strain evidence="7">Expedition CK06-06</strain>
    </source>
</reference>
<sequence>GKAAKKAMAQIVMAINRARFLEPVEQTKISVNRDVLVIGGGMAGIEAAIELSNLNLKTTLIEKEAILGGKLNQFVNLYPVRVTPGELLAAKLKQVDERQNIDVLTSAELIDVSGEVGNFSARIKGGNGEFVRNFGAIIFATGYNTQFSSQIYGFELSNNIITQSQLEEMLKSSSEVKETPKSVCFVVDISDEHSRVSTLSALRNALGVKEKFGGEVCVLCKNLKVDGAGLERLYRDCRNKGVLFIKFDIPPKILKQDGEIRIEVEDVLMS</sequence>
<evidence type="ECO:0000256" key="5">
    <source>
        <dbReference type="ARBA" id="ARBA00023014"/>
    </source>
</evidence>
<feature type="non-terminal residue" evidence="7">
    <location>
        <position position="270"/>
    </location>
</feature>
<dbReference type="InterPro" id="IPR039650">
    <property type="entry name" value="HdrA-like"/>
</dbReference>
<dbReference type="GO" id="GO:0051539">
    <property type="term" value="F:4 iron, 4 sulfur cluster binding"/>
    <property type="evidence" value="ECO:0007669"/>
    <property type="project" value="UniProtKB-KW"/>
</dbReference>
<dbReference type="SUPFAM" id="SSF51905">
    <property type="entry name" value="FAD/NAD(P)-binding domain"/>
    <property type="match status" value="1"/>
</dbReference>
<organism evidence="7">
    <name type="scientific">marine sediment metagenome</name>
    <dbReference type="NCBI Taxonomy" id="412755"/>
    <lineage>
        <taxon>unclassified sequences</taxon>
        <taxon>metagenomes</taxon>
        <taxon>ecological metagenomes</taxon>
    </lineage>
</organism>
<dbReference type="InterPro" id="IPR036188">
    <property type="entry name" value="FAD/NAD-bd_sf"/>
</dbReference>
<dbReference type="GO" id="GO:0046872">
    <property type="term" value="F:metal ion binding"/>
    <property type="evidence" value="ECO:0007669"/>
    <property type="project" value="UniProtKB-KW"/>
</dbReference>
<evidence type="ECO:0000313" key="7">
    <source>
        <dbReference type="EMBL" id="GAI24544.1"/>
    </source>
</evidence>
<dbReference type="Pfam" id="PF07992">
    <property type="entry name" value="Pyr_redox_2"/>
    <property type="match status" value="1"/>
</dbReference>
<evidence type="ECO:0000256" key="3">
    <source>
        <dbReference type="ARBA" id="ARBA00023002"/>
    </source>
</evidence>
<dbReference type="GO" id="GO:0016491">
    <property type="term" value="F:oxidoreductase activity"/>
    <property type="evidence" value="ECO:0007669"/>
    <property type="project" value="UniProtKB-KW"/>
</dbReference>
<dbReference type="PANTHER" id="PTHR43498:SF1">
    <property type="entry name" value="COB--COM HETERODISULFIDE REDUCTASE IRON-SULFUR SUBUNIT A"/>
    <property type="match status" value="1"/>
</dbReference>
<dbReference type="Gene3D" id="3.50.50.60">
    <property type="entry name" value="FAD/NAD(P)-binding domain"/>
    <property type="match status" value="1"/>
</dbReference>
<evidence type="ECO:0000259" key="6">
    <source>
        <dbReference type="Pfam" id="PF07992"/>
    </source>
</evidence>
<keyword evidence="1" id="KW-0004">4Fe-4S</keyword>
<dbReference type="EMBL" id="BARV01022834">
    <property type="protein sequence ID" value="GAI24544.1"/>
    <property type="molecule type" value="Genomic_DNA"/>
</dbReference>
<dbReference type="InterPro" id="IPR023753">
    <property type="entry name" value="FAD/NAD-binding_dom"/>
</dbReference>
<feature type="domain" description="FAD/NAD(P)-binding" evidence="6">
    <location>
        <begin position="34"/>
        <end position="178"/>
    </location>
</feature>
<name>X1P0W5_9ZZZZ</name>
<protein>
    <recommendedName>
        <fullName evidence="6">FAD/NAD(P)-binding domain-containing protein</fullName>
    </recommendedName>
</protein>
<dbReference type="PANTHER" id="PTHR43498">
    <property type="entry name" value="FERREDOXIN:COB-COM HETERODISULFIDE REDUCTASE SUBUNIT A"/>
    <property type="match status" value="1"/>
</dbReference>